<dbReference type="EMBL" id="JH921436">
    <property type="protein sequence ID" value="EKD17538.1"/>
    <property type="molecule type" value="Genomic_DNA"/>
</dbReference>
<feature type="region of interest" description="Disordered" evidence="2">
    <location>
        <begin position="194"/>
        <end position="231"/>
    </location>
</feature>
<dbReference type="KEGG" id="mbe:MBM_04399"/>
<evidence type="ECO:0000259" key="3">
    <source>
        <dbReference type="PROSITE" id="PS50157"/>
    </source>
</evidence>
<dbReference type="SMART" id="SM00355">
    <property type="entry name" value="ZnF_C2H2"/>
    <property type="match status" value="2"/>
</dbReference>
<dbReference type="GO" id="GO:0008270">
    <property type="term" value="F:zinc ion binding"/>
    <property type="evidence" value="ECO:0007669"/>
    <property type="project" value="UniProtKB-KW"/>
</dbReference>
<protein>
    <recommendedName>
        <fullName evidence="3">C2H2-type domain-containing protein</fullName>
    </recommendedName>
</protein>
<proteinExistence type="predicted"/>
<dbReference type="InParanoid" id="K1X9Z4"/>
<dbReference type="PROSITE" id="PS50157">
    <property type="entry name" value="ZINC_FINGER_C2H2_2"/>
    <property type="match status" value="1"/>
</dbReference>
<evidence type="ECO:0000313" key="4">
    <source>
        <dbReference type="EMBL" id="EKD17538.1"/>
    </source>
</evidence>
<evidence type="ECO:0000313" key="5">
    <source>
        <dbReference type="Proteomes" id="UP000006753"/>
    </source>
</evidence>
<reference evidence="4 5" key="1">
    <citation type="journal article" date="2012" name="BMC Genomics">
        <title>Sequencing the genome of Marssonina brunnea reveals fungus-poplar co-evolution.</title>
        <authorList>
            <person name="Zhu S."/>
            <person name="Cao Y.-Z."/>
            <person name="Jiang C."/>
            <person name="Tan B.-Y."/>
            <person name="Wang Z."/>
            <person name="Feng S."/>
            <person name="Zhang L."/>
            <person name="Su X.-H."/>
            <person name="Brejova B."/>
            <person name="Vinar T."/>
            <person name="Xu M."/>
            <person name="Wang M.-X."/>
            <person name="Zhang S.-G."/>
            <person name="Huang M.-R."/>
            <person name="Wu R."/>
            <person name="Zhou Y."/>
        </authorList>
    </citation>
    <scope>NUCLEOTIDE SEQUENCE [LARGE SCALE GENOMIC DNA]</scope>
    <source>
        <strain evidence="4 5">MB_m1</strain>
    </source>
</reference>
<organism evidence="4 5">
    <name type="scientific">Marssonina brunnea f. sp. multigermtubi (strain MB_m1)</name>
    <name type="common">Marssonina leaf spot fungus</name>
    <dbReference type="NCBI Taxonomy" id="1072389"/>
    <lineage>
        <taxon>Eukaryota</taxon>
        <taxon>Fungi</taxon>
        <taxon>Dikarya</taxon>
        <taxon>Ascomycota</taxon>
        <taxon>Pezizomycotina</taxon>
        <taxon>Leotiomycetes</taxon>
        <taxon>Helotiales</taxon>
        <taxon>Drepanopezizaceae</taxon>
        <taxon>Drepanopeziza</taxon>
    </lineage>
</organism>
<dbReference type="InterPro" id="IPR013087">
    <property type="entry name" value="Znf_C2H2_type"/>
</dbReference>
<name>K1X9Z4_MARBU</name>
<dbReference type="PROSITE" id="PS00028">
    <property type="entry name" value="ZINC_FINGER_C2H2_1"/>
    <property type="match status" value="1"/>
</dbReference>
<dbReference type="SUPFAM" id="SSF57667">
    <property type="entry name" value="beta-beta-alpha zinc fingers"/>
    <property type="match status" value="1"/>
</dbReference>
<evidence type="ECO:0000256" key="2">
    <source>
        <dbReference type="SAM" id="MobiDB-lite"/>
    </source>
</evidence>
<feature type="domain" description="C2H2-type" evidence="3">
    <location>
        <begin position="22"/>
        <end position="52"/>
    </location>
</feature>
<dbReference type="HOGENOM" id="CLU_1200044_0_0_1"/>
<keyword evidence="5" id="KW-1185">Reference proteome</keyword>
<dbReference type="InterPro" id="IPR036236">
    <property type="entry name" value="Znf_C2H2_sf"/>
</dbReference>
<accession>K1X9Z4</accession>
<dbReference type="Gene3D" id="3.30.160.60">
    <property type="entry name" value="Classic Zinc Finger"/>
    <property type="match status" value="1"/>
</dbReference>
<keyword evidence="1" id="KW-0862">Zinc</keyword>
<evidence type="ECO:0000256" key="1">
    <source>
        <dbReference type="PROSITE-ProRule" id="PRU00042"/>
    </source>
</evidence>
<dbReference type="Proteomes" id="UP000006753">
    <property type="component" value="Unassembled WGS sequence"/>
</dbReference>
<dbReference type="OrthoDB" id="5428966at2759"/>
<feature type="region of interest" description="Disordered" evidence="2">
    <location>
        <begin position="157"/>
        <end position="176"/>
    </location>
</feature>
<keyword evidence="1" id="KW-0479">Metal-binding</keyword>
<dbReference type="AlphaFoldDB" id="K1X9Z4"/>
<dbReference type="GeneID" id="18760334"/>
<gene>
    <name evidence="4" type="ORF">MBM_04399</name>
</gene>
<sequence length="231" mass="25618">MPPALDCDPNNSTPMPPPTRRWACPAPSCGTTFSRHADLLRHERNTHRESKLFCNFKGCNFKGAGRPEVLRKHLLARHREFYLPEISTRYKNGSDCKDTEFGSLSPSPELYRSSSLHIPEPQYPPIPSLVSSAQLIEECWNDPMILQQIYTTLKSLESSDPGSDGTMSHDASVAPSPSIVDRVWTGAAYEPFGTTEVQFPPRSSVKDEPPKPAVVPSKQYSLAEGPESSCM</sequence>
<keyword evidence="1" id="KW-0863">Zinc-finger</keyword>